<proteinExistence type="predicted"/>
<dbReference type="RefSeq" id="XP_014159777.1">
    <property type="nucleotide sequence ID" value="XM_014304302.1"/>
</dbReference>
<organism evidence="1 2">
    <name type="scientific">Sphaeroforma arctica JP610</name>
    <dbReference type="NCBI Taxonomy" id="667725"/>
    <lineage>
        <taxon>Eukaryota</taxon>
        <taxon>Ichthyosporea</taxon>
        <taxon>Ichthyophonida</taxon>
        <taxon>Sphaeroforma</taxon>
    </lineage>
</organism>
<feature type="non-terminal residue" evidence="1">
    <location>
        <position position="104"/>
    </location>
</feature>
<name>A0A0L0GA50_9EUKA</name>
<dbReference type="AlphaFoldDB" id="A0A0L0GA50"/>
<gene>
    <name evidence="1" type="ORF">SARC_01951</name>
</gene>
<dbReference type="GeneID" id="25902455"/>
<evidence type="ECO:0000313" key="1">
    <source>
        <dbReference type="EMBL" id="KNC85875.1"/>
    </source>
</evidence>
<dbReference type="EMBL" id="KQ241679">
    <property type="protein sequence ID" value="KNC85875.1"/>
    <property type="molecule type" value="Genomic_DNA"/>
</dbReference>
<reference evidence="1 2" key="1">
    <citation type="submission" date="2011-02" db="EMBL/GenBank/DDBJ databases">
        <title>The Genome Sequence of Sphaeroforma arctica JP610.</title>
        <authorList>
            <consortium name="The Broad Institute Genome Sequencing Platform"/>
            <person name="Russ C."/>
            <person name="Cuomo C."/>
            <person name="Young S.K."/>
            <person name="Zeng Q."/>
            <person name="Gargeya S."/>
            <person name="Alvarado L."/>
            <person name="Berlin A."/>
            <person name="Chapman S.B."/>
            <person name="Chen Z."/>
            <person name="Freedman E."/>
            <person name="Gellesch M."/>
            <person name="Goldberg J."/>
            <person name="Griggs A."/>
            <person name="Gujja S."/>
            <person name="Heilman E."/>
            <person name="Heiman D."/>
            <person name="Howarth C."/>
            <person name="Mehta T."/>
            <person name="Neiman D."/>
            <person name="Pearson M."/>
            <person name="Roberts A."/>
            <person name="Saif S."/>
            <person name="Shea T."/>
            <person name="Shenoy N."/>
            <person name="Sisk P."/>
            <person name="Stolte C."/>
            <person name="Sykes S."/>
            <person name="White J."/>
            <person name="Yandava C."/>
            <person name="Burger G."/>
            <person name="Gray M.W."/>
            <person name="Holland P.W.H."/>
            <person name="King N."/>
            <person name="Lang F.B.F."/>
            <person name="Roger A.J."/>
            <person name="Ruiz-Trillo I."/>
            <person name="Haas B."/>
            <person name="Nusbaum C."/>
            <person name="Birren B."/>
        </authorList>
    </citation>
    <scope>NUCLEOTIDE SEQUENCE [LARGE SCALE GENOMIC DNA]</scope>
    <source>
        <strain evidence="1 2">JP610</strain>
    </source>
</reference>
<dbReference type="Proteomes" id="UP000054560">
    <property type="component" value="Unassembled WGS sequence"/>
</dbReference>
<sequence>MRVPPPTSQIPTTTFSSFDSAQRIQRDIFPTLQPYSNISHANNLIQLVRTILSAVLHTNDNPHVNDTAIYLGAHAAFSELDAITAITDRNNYQKATTDAQSDLN</sequence>
<evidence type="ECO:0000313" key="2">
    <source>
        <dbReference type="Proteomes" id="UP000054560"/>
    </source>
</evidence>
<accession>A0A0L0GA50</accession>
<protein>
    <submittedName>
        <fullName evidence="1">Uncharacterized protein</fullName>
    </submittedName>
</protein>
<keyword evidence="2" id="KW-1185">Reference proteome</keyword>